<reference evidence="1 2" key="1">
    <citation type="submission" date="2013-06" db="EMBL/GenBank/DDBJ databases">
        <title>Rumen cellulosomics: divergent fiber-degrading strategies revealed by comparative genome-wide analysis of six Ruminococcal strains.</title>
        <authorList>
            <person name="Dassa B."/>
            <person name="Borovok I."/>
            <person name="Lamed R."/>
            <person name="Flint H."/>
            <person name="Yeoman C.J."/>
            <person name="White B."/>
            <person name="Bayer E.A."/>
        </authorList>
    </citation>
    <scope>NUCLEOTIDE SEQUENCE [LARGE SCALE GENOMIC DNA]</scope>
    <source>
        <strain evidence="1 2">SY3</strain>
    </source>
</reference>
<keyword evidence="2" id="KW-1185">Reference proteome</keyword>
<dbReference type="RefSeq" id="WP_037289288.1">
    <property type="nucleotide sequence ID" value="NZ_JEOB01000004.1"/>
</dbReference>
<accession>A0A011VVD4</accession>
<dbReference type="AlphaFoldDB" id="A0A011VVD4"/>
<comment type="caution">
    <text evidence="1">The sequence shown here is derived from an EMBL/GenBank/DDBJ whole genome shotgun (WGS) entry which is preliminary data.</text>
</comment>
<evidence type="ECO:0000313" key="2">
    <source>
        <dbReference type="Proteomes" id="UP000021369"/>
    </source>
</evidence>
<organism evidence="1 2">
    <name type="scientific">Ruminococcus albus SY3</name>
    <dbReference type="NCBI Taxonomy" id="1341156"/>
    <lineage>
        <taxon>Bacteria</taxon>
        <taxon>Bacillati</taxon>
        <taxon>Bacillota</taxon>
        <taxon>Clostridia</taxon>
        <taxon>Eubacteriales</taxon>
        <taxon>Oscillospiraceae</taxon>
        <taxon>Ruminococcus</taxon>
    </lineage>
</organism>
<dbReference type="Proteomes" id="UP000021369">
    <property type="component" value="Unassembled WGS sequence"/>
</dbReference>
<dbReference type="EMBL" id="JEOB01000004">
    <property type="protein sequence ID" value="EXM38508.1"/>
    <property type="molecule type" value="Genomic_DNA"/>
</dbReference>
<name>A0A011VVD4_RUMAL</name>
<dbReference type="OrthoDB" id="1862707at2"/>
<proteinExistence type="predicted"/>
<evidence type="ECO:0000313" key="1">
    <source>
        <dbReference type="EMBL" id="EXM38508.1"/>
    </source>
</evidence>
<sequence length="164" mass="17747">MGNHAIVRLDRLSGTVDGSKLASVRIFNGADPIEVDNGNFVHITTDLIDREVFKATKMVSGDDKVTLGLVASVEIDPTSRLKYNDLDDFTNRAGTVARVYRLETNDIFSATAEAFDGTPADGKYISVVADETKMEVGTTATGAFAECIAVETVGRKTFYVFKVL</sequence>
<protein>
    <submittedName>
        <fullName evidence="1">Uncharacterized protein</fullName>
    </submittedName>
</protein>
<dbReference type="PATRIC" id="fig|1341156.4.peg.2524"/>
<gene>
    <name evidence="1" type="ORF">RASY3_14315</name>
</gene>